<keyword evidence="5" id="KW-0408">Iron</keyword>
<keyword evidence="3" id="KW-0479">Metal-binding</keyword>
<evidence type="ECO:0000256" key="3">
    <source>
        <dbReference type="ARBA" id="ARBA00022723"/>
    </source>
</evidence>
<reference evidence="7 8" key="3">
    <citation type="submission" date="2019-11" db="EMBL/GenBank/DDBJ databases">
        <title>A de novo genome assembly of a pear dwarfing rootstock.</title>
        <authorList>
            <person name="Wang F."/>
            <person name="Wang J."/>
            <person name="Li S."/>
            <person name="Zhang Y."/>
            <person name="Fang M."/>
            <person name="Ma L."/>
            <person name="Zhao Y."/>
            <person name="Jiang S."/>
        </authorList>
    </citation>
    <scope>NUCLEOTIDE SEQUENCE [LARGE SCALE GENOMIC DNA]</scope>
    <source>
        <strain evidence="7">S2</strain>
        <tissue evidence="7">Leaf</tissue>
    </source>
</reference>
<dbReference type="PANTHER" id="PTHR47953:SF5">
    <property type="entry name" value="CYTOCHROME P450 71AV8-LIKE"/>
    <property type="match status" value="1"/>
</dbReference>
<dbReference type="InterPro" id="IPR036396">
    <property type="entry name" value="Cyt_P450_sf"/>
</dbReference>
<reference evidence="8" key="2">
    <citation type="submission" date="2019-10" db="EMBL/GenBank/DDBJ databases">
        <title>A de novo genome assembly of a pear dwarfing rootstock.</title>
        <authorList>
            <person name="Wang F."/>
            <person name="Wang J."/>
            <person name="Li S."/>
            <person name="Zhang Y."/>
            <person name="Fang M."/>
            <person name="Ma L."/>
            <person name="Zhao Y."/>
            <person name="Jiang S."/>
        </authorList>
    </citation>
    <scope>NUCLEOTIDE SEQUENCE [LARGE SCALE GENOMIC DNA]</scope>
</reference>
<dbReference type="Proteomes" id="UP000327157">
    <property type="component" value="Chromosome 6"/>
</dbReference>
<dbReference type="PRINTS" id="PR00463">
    <property type="entry name" value="EP450I"/>
</dbReference>
<dbReference type="SUPFAM" id="SSF48264">
    <property type="entry name" value="Cytochrome P450"/>
    <property type="match status" value="1"/>
</dbReference>
<dbReference type="InterPro" id="IPR001128">
    <property type="entry name" value="Cyt_P450"/>
</dbReference>
<dbReference type="Pfam" id="PF00067">
    <property type="entry name" value="p450"/>
    <property type="match status" value="1"/>
</dbReference>
<evidence type="ECO:0000256" key="5">
    <source>
        <dbReference type="ARBA" id="ARBA00023004"/>
    </source>
</evidence>
<sequence length="147" mass="16746">MKCVIKENLRLHPPAPLLIPHESTADVKLGGYDIPTKTRVMVGAFSIQKDPKVWDRPEEFLLERFEDSYIDFKGQDFQLIPFGSGRRGAWESPLGLFRPNNILYWFDWKLPSTSGSELPAALDMTEVYGLTVRKKAHLVLEPVAYSP</sequence>
<keyword evidence="2" id="KW-0349">Heme</keyword>
<evidence type="ECO:0000313" key="8">
    <source>
        <dbReference type="Proteomes" id="UP000327157"/>
    </source>
</evidence>
<keyword evidence="6" id="KW-0503">Monooxygenase</keyword>
<keyword evidence="8" id="KW-1185">Reference proteome</keyword>
<dbReference type="OrthoDB" id="1055148at2759"/>
<evidence type="ECO:0000256" key="4">
    <source>
        <dbReference type="ARBA" id="ARBA00023002"/>
    </source>
</evidence>
<reference evidence="7 8" key="1">
    <citation type="submission" date="2019-09" db="EMBL/GenBank/DDBJ databases">
        <authorList>
            <person name="Ou C."/>
        </authorList>
    </citation>
    <scope>NUCLEOTIDE SEQUENCE [LARGE SCALE GENOMIC DNA]</scope>
    <source>
        <strain evidence="7">S2</strain>
        <tissue evidence="7">Leaf</tissue>
    </source>
</reference>
<comment type="caution">
    <text evidence="7">The sequence shown here is derived from an EMBL/GenBank/DDBJ whole genome shotgun (WGS) entry which is preliminary data.</text>
</comment>
<gene>
    <name evidence="7" type="ORF">D8674_029530</name>
</gene>
<accession>A0A5N5I2C5</accession>
<dbReference type="InterPro" id="IPR002401">
    <property type="entry name" value="Cyt_P450_E_grp-I"/>
</dbReference>
<evidence type="ECO:0000313" key="7">
    <source>
        <dbReference type="EMBL" id="KAB2633283.1"/>
    </source>
</evidence>
<dbReference type="EMBL" id="SMOL01000120">
    <property type="protein sequence ID" value="KAB2633283.1"/>
    <property type="molecule type" value="Genomic_DNA"/>
</dbReference>
<dbReference type="GO" id="GO:0020037">
    <property type="term" value="F:heme binding"/>
    <property type="evidence" value="ECO:0007669"/>
    <property type="project" value="InterPro"/>
</dbReference>
<comment type="similarity">
    <text evidence="1">Belongs to the cytochrome P450 family.</text>
</comment>
<evidence type="ECO:0000256" key="6">
    <source>
        <dbReference type="ARBA" id="ARBA00023033"/>
    </source>
</evidence>
<dbReference type="Gene3D" id="1.10.630.10">
    <property type="entry name" value="Cytochrome P450"/>
    <property type="match status" value="1"/>
</dbReference>
<evidence type="ECO:0000256" key="2">
    <source>
        <dbReference type="ARBA" id="ARBA00022617"/>
    </source>
</evidence>
<name>A0A5N5I2C5_9ROSA</name>
<protein>
    <submittedName>
        <fullName evidence="7">Cytochrome P450 71A1-like</fullName>
    </submittedName>
</protein>
<evidence type="ECO:0000256" key="1">
    <source>
        <dbReference type="ARBA" id="ARBA00010617"/>
    </source>
</evidence>
<dbReference type="InterPro" id="IPR052306">
    <property type="entry name" value="CYP450_71D"/>
</dbReference>
<dbReference type="PANTHER" id="PTHR47953">
    <property type="entry name" value="OS08G0105600 PROTEIN"/>
    <property type="match status" value="1"/>
</dbReference>
<dbReference type="AlphaFoldDB" id="A0A5N5I2C5"/>
<proteinExistence type="inferred from homology"/>
<organism evidence="7 8">
    <name type="scientific">Pyrus ussuriensis x Pyrus communis</name>
    <dbReference type="NCBI Taxonomy" id="2448454"/>
    <lineage>
        <taxon>Eukaryota</taxon>
        <taxon>Viridiplantae</taxon>
        <taxon>Streptophyta</taxon>
        <taxon>Embryophyta</taxon>
        <taxon>Tracheophyta</taxon>
        <taxon>Spermatophyta</taxon>
        <taxon>Magnoliopsida</taxon>
        <taxon>eudicotyledons</taxon>
        <taxon>Gunneridae</taxon>
        <taxon>Pentapetalae</taxon>
        <taxon>rosids</taxon>
        <taxon>fabids</taxon>
        <taxon>Rosales</taxon>
        <taxon>Rosaceae</taxon>
        <taxon>Amygdaloideae</taxon>
        <taxon>Maleae</taxon>
        <taxon>Pyrus</taxon>
    </lineage>
</organism>
<dbReference type="GO" id="GO:0004497">
    <property type="term" value="F:monooxygenase activity"/>
    <property type="evidence" value="ECO:0007669"/>
    <property type="project" value="UniProtKB-KW"/>
</dbReference>
<dbReference type="GO" id="GO:0005506">
    <property type="term" value="F:iron ion binding"/>
    <property type="evidence" value="ECO:0007669"/>
    <property type="project" value="InterPro"/>
</dbReference>
<keyword evidence="4" id="KW-0560">Oxidoreductase</keyword>
<dbReference type="GO" id="GO:0016705">
    <property type="term" value="F:oxidoreductase activity, acting on paired donors, with incorporation or reduction of molecular oxygen"/>
    <property type="evidence" value="ECO:0007669"/>
    <property type="project" value="InterPro"/>
</dbReference>